<dbReference type="RefSeq" id="WP_259481071.1">
    <property type="nucleotide sequence ID" value="NZ_BAAAQY010000013.1"/>
</dbReference>
<keyword evidence="1" id="KW-0472">Membrane</keyword>
<sequence>MLDTPPLPAREPRQHPSRRTVVTAAAWSVPVVALAVATPLAAASTDPTSLADLAVGFSFVPDSGVSAKAGGLEVRVYDQNAIGAWTGSFVLTLTLVPDDTVLVINQGVTNPAPEPTVVGTWTFVGYTAPLTNGSIGMQFSWSGTIPAGDFAVLTLDPAGTASGFVSFIDQPGAPNPFSTSRTAEIGAVVGTDTVSGNSVTQPLTYFW</sequence>
<organism evidence="2 3">
    <name type="scientific">Herbiconiux moechotypicola</name>
    <dbReference type="NCBI Taxonomy" id="637393"/>
    <lineage>
        <taxon>Bacteria</taxon>
        <taxon>Bacillati</taxon>
        <taxon>Actinomycetota</taxon>
        <taxon>Actinomycetes</taxon>
        <taxon>Micrococcales</taxon>
        <taxon>Microbacteriaceae</taxon>
        <taxon>Herbiconiux</taxon>
    </lineage>
</organism>
<dbReference type="Proteomes" id="UP001500929">
    <property type="component" value="Unassembled WGS sequence"/>
</dbReference>
<evidence type="ECO:0000256" key="1">
    <source>
        <dbReference type="SAM" id="Phobius"/>
    </source>
</evidence>
<evidence type="ECO:0000313" key="3">
    <source>
        <dbReference type="Proteomes" id="UP001500929"/>
    </source>
</evidence>
<dbReference type="PROSITE" id="PS51318">
    <property type="entry name" value="TAT"/>
    <property type="match status" value="1"/>
</dbReference>
<feature type="transmembrane region" description="Helical" evidence="1">
    <location>
        <begin position="21"/>
        <end position="42"/>
    </location>
</feature>
<accession>A0ABN3E2V4</accession>
<dbReference type="InterPro" id="IPR006311">
    <property type="entry name" value="TAT_signal"/>
</dbReference>
<proteinExistence type="predicted"/>
<dbReference type="EMBL" id="BAAAQY010000013">
    <property type="protein sequence ID" value="GAA2247364.1"/>
    <property type="molecule type" value="Genomic_DNA"/>
</dbReference>
<comment type="caution">
    <text evidence="2">The sequence shown here is derived from an EMBL/GenBank/DDBJ whole genome shotgun (WGS) entry which is preliminary data.</text>
</comment>
<protein>
    <submittedName>
        <fullName evidence="2">Uncharacterized protein</fullName>
    </submittedName>
</protein>
<keyword evidence="1" id="KW-1133">Transmembrane helix</keyword>
<keyword evidence="1" id="KW-0812">Transmembrane</keyword>
<name>A0ABN3E2V4_9MICO</name>
<keyword evidence="3" id="KW-1185">Reference proteome</keyword>
<gene>
    <name evidence="2" type="ORF">GCM10009851_35990</name>
</gene>
<evidence type="ECO:0000313" key="2">
    <source>
        <dbReference type="EMBL" id="GAA2247364.1"/>
    </source>
</evidence>
<reference evidence="2 3" key="1">
    <citation type="journal article" date="2019" name="Int. J. Syst. Evol. Microbiol.">
        <title>The Global Catalogue of Microorganisms (GCM) 10K type strain sequencing project: providing services to taxonomists for standard genome sequencing and annotation.</title>
        <authorList>
            <consortium name="The Broad Institute Genomics Platform"/>
            <consortium name="The Broad Institute Genome Sequencing Center for Infectious Disease"/>
            <person name="Wu L."/>
            <person name="Ma J."/>
        </authorList>
    </citation>
    <scope>NUCLEOTIDE SEQUENCE [LARGE SCALE GENOMIC DNA]</scope>
    <source>
        <strain evidence="2 3">JCM 16117</strain>
    </source>
</reference>